<keyword evidence="12" id="KW-0584">Phenylalanine biosynthesis</keyword>
<dbReference type="EMBL" id="CAKLDI010000001">
    <property type="protein sequence ID" value="CAH0534308.1"/>
    <property type="molecule type" value="Genomic_DNA"/>
</dbReference>
<dbReference type="Gene3D" id="1.20.59.10">
    <property type="entry name" value="Chorismate mutase"/>
    <property type="match status" value="1"/>
</dbReference>
<comment type="catalytic activity">
    <reaction evidence="1">
        <text>chorismate = prephenate</text>
        <dbReference type="Rhea" id="RHEA:13897"/>
        <dbReference type="ChEBI" id="CHEBI:29748"/>
        <dbReference type="ChEBI" id="CHEBI:29934"/>
        <dbReference type="EC" id="5.4.99.5"/>
    </reaction>
</comment>
<evidence type="ECO:0000256" key="16">
    <source>
        <dbReference type="ARBA" id="ARBA00031175"/>
    </source>
</evidence>
<feature type="domain" description="Chorismate mutase" evidence="19">
    <location>
        <begin position="1"/>
        <end position="92"/>
    </location>
</feature>
<dbReference type="Pfam" id="PF01817">
    <property type="entry name" value="CM_2"/>
    <property type="match status" value="1"/>
</dbReference>
<evidence type="ECO:0000259" key="20">
    <source>
        <dbReference type="PROSITE" id="PS51171"/>
    </source>
</evidence>
<evidence type="ECO:0000259" key="19">
    <source>
        <dbReference type="PROSITE" id="PS51168"/>
    </source>
</evidence>
<evidence type="ECO:0000256" key="2">
    <source>
        <dbReference type="ARBA" id="ARBA00002364"/>
    </source>
</evidence>
<dbReference type="EC" id="5.4.99.5" evidence="6"/>
<evidence type="ECO:0000256" key="11">
    <source>
        <dbReference type="ARBA" id="ARBA00023141"/>
    </source>
</evidence>
<dbReference type="InterPro" id="IPR008242">
    <property type="entry name" value="Chor_mutase/pphenate_deHydtase"/>
</dbReference>
<accession>A0ABN8DUM7</accession>
<evidence type="ECO:0000256" key="1">
    <source>
        <dbReference type="ARBA" id="ARBA00000824"/>
    </source>
</evidence>
<feature type="domain" description="ACT" evidence="21">
    <location>
        <begin position="300"/>
        <end position="377"/>
    </location>
</feature>
<evidence type="ECO:0000256" key="4">
    <source>
        <dbReference type="ARBA" id="ARBA00004741"/>
    </source>
</evidence>
<dbReference type="NCBIfam" id="NF008865">
    <property type="entry name" value="PRK11898.1"/>
    <property type="match status" value="1"/>
</dbReference>
<dbReference type="SMART" id="SM00830">
    <property type="entry name" value="CM_2"/>
    <property type="match status" value="1"/>
</dbReference>
<protein>
    <recommendedName>
        <fullName evidence="8">Bifunctional chorismate mutase/prephenate dehydratase</fullName>
        <ecNumber evidence="7">4.2.1.51</ecNumber>
        <ecNumber evidence="6">5.4.99.5</ecNumber>
    </recommendedName>
    <alternativeName>
        <fullName evidence="17">Chorismate mutase-prephenate dehydratase</fullName>
    </alternativeName>
    <alternativeName>
        <fullName evidence="16">p-protein</fullName>
    </alternativeName>
</protein>
<evidence type="ECO:0000256" key="14">
    <source>
        <dbReference type="ARBA" id="ARBA00023239"/>
    </source>
</evidence>
<dbReference type="Gene3D" id="3.40.190.10">
    <property type="entry name" value="Periplasmic binding protein-like II"/>
    <property type="match status" value="2"/>
</dbReference>
<evidence type="ECO:0000313" key="22">
    <source>
        <dbReference type="EMBL" id="CAH0534308.1"/>
    </source>
</evidence>
<evidence type="ECO:0000313" key="23">
    <source>
        <dbReference type="Proteomes" id="UP000838672"/>
    </source>
</evidence>
<dbReference type="SUPFAM" id="SSF48600">
    <property type="entry name" value="Chorismate mutase II"/>
    <property type="match status" value="1"/>
</dbReference>
<dbReference type="RefSeq" id="WP_237466784.1">
    <property type="nucleotide sequence ID" value="NZ_CAKLDI010000001.1"/>
</dbReference>
<evidence type="ECO:0000256" key="8">
    <source>
        <dbReference type="ARBA" id="ARBA00014401"/>
    </source>
</evidence>
<dbReference type="PROSITE" id="PS51168">
    <property type="entry name" value="CHORISMATE_MUT_2"/>
    <property type="match status" value="1"/>
</dbReference>
<evidence type="ECO:0000259" key="21">
    <source>
        <dbReference type="PROSITE" id="PS51671"/>
    </source>
</evidence>
<dbReference type="InterPro" id="IPR045865">
    <property type="entry name" value="ACT-like_dom_sf"/>
</dbReference>
<evidence type="ECO:0000256" key="9">
    <source>
        <dbReference type="ARBA" id="ARBA00022490"/>
    </source>
</evidence>
<dbReference type="PROSITE" id="PS00857">
    <property type="entry name" value="PREPHENATE_DEHYDR_1"/>
    <property type="match status" value="1"/>
</dbReference>
<evidence type="ECO:0000256" key="7">
    <source>
        <dbReference type="ARBA" id="ARBA00013147"/>
    </source>
</evidence>
<comment type="catalytic activity">
    <reaction evidence="18">
        <text>prephenate + H(+) = 3-phenylpyruvate + CO2 + H2O</text>
        <dbReference type="Rhea" id="RHEA:21648"/>
        <dbReference type="ChEBI" id="CHEBI:15377"/>
        <dbReference type="ChEBI" id="CHEBI:15378"/>
        <dbReference type="ChEBI" id="CHEBI:16526"/>
        <dbReference type="ChEBI" id="CHEBI:18005"/>
        <dbReference type="ChEBI" id="CHEBI:29934"/>
        <dbReference type="EC" id="4.2.1.51"/>
    </reaction>
</comment>
<evidence type="ECO:0000256" key="18">
    <source>
        <dbReference type="ARBA" id="ARBA00047848"/>
    </source>
</evidence>
<dbReference type="Gene3D" id="3.30.70.260">
    <property type="match status" value="1"/>
</dbReference>
<dbReference type="SUPFAM" id="SSF53850">
    <property type="entry name" value="Periplasmic binding protein-like II"/>
    <property type="match status" value="1"/>
</dbReference>
<dbReference type="InterPro" id="IPR036979">
    <property type="entry name" value="CM_dom_sf"/>
</dbReference>
<dbReference type="Proteomes" id="UP000838672">
    <property type="component" value="Unassembled WGS sequence"/>
</dbReference>
<dbReference type="PROSITE" id="PS51671">
    <property type="entry name" value="ACT"/>
    <property type="match status" value="1"/>
</dbReference>
<dbReference type="EC" id="4.2.1.51" evidence="7"/>
<dbReference type="NCBIfam" id="TIGR01797">
    <property type="entry name" value="CM_P_1"/>
    <property type="match status" value="1"/>
</dbReference>
<comment type="pathway">
    <text evidence="5">Metabolic intermediate biosynthesis; prephenate biosynthesis; prephenate from chorismate: step 1/1.</text>
</comment>
<dbReference type="PANTHER" id="PTHR21022:SF19">
    <property type="entry name" value="PREPHENATE DEHYDRATASE-RELATED"/>
    <property type="match status" value="1"/>
</dbReference>
<dbReference type="PROSITE" id="PS00858">
    <property type="entry name" value="PREPHENATE_DEHYDR_2"/>
    <property type="match status" value="1"/>
</dbReference>
<keyword evidence="14" id="KW-0456">Lyase</keyword>
<dbReference type="InterPro" id="IPR001086">
    <property type="entry name" value="Preph_deHydtase"/>
</dbReference>
<evidence type="ECO:0000256" key="10">
    <source>
        <dbReference type="ARBA" id="ARBA00022605"/>
    </source>
</evidence>
<comment type="subcellular location">
    <subcellularLocation>
        <location evidence="3">Cytoplasm</location>
    </subcellularLocation>
</comment>
<dbReference type="InterPro" id="IPR002912">
    <property type="entry name" value="ACT_dom"/>
</dbReference>
<name>A0ABN8DUM7_9VIBR</name>
<dbReference type="PIRSF" id="PIRSF001500">
    <property type="entry name" value="Chor_mut_pdt_Ppr"/>
    <property type="match status" value="1"/>
</dbReference>
<keyword evidence="9" id="KW-0963">Cytoplasm</keyword>
<sequence>MTQQSDLATIREAITTVDQELLQLLAKRRELSLAVAQDKIKTMKPVRDKAREQSLLQNLVQKGQAMSLDPTYVTQIFHTIIDDSVRFQQDYIRQITQPTDQAPMAKVAFLGAKGSYSHLAARRYFQRQNTDVLEISCDHFKGIIEQVESGQADFGVLPIENTSSGSINEVYDQLQHTSLSIVGELTLAIEHAILTAVETELSQIDTLYSHPQPHQQCSEFIHSLGSIQLATTASTAEAMQVVRDLASPTKAAIGNATSGAMYGLTAIASGIANQTENFTRFIVVARQSIDVTPLIPSKTTLIMSTSQQPGALADALVVLKNHHINMTKLESRPVMGNPWEELFYLDVLANANTPEMQSALSDLKKITRFIKVLGCYPLDHVAPTPVDGV</sequence>
<dbReference type="CDD" id="cd04905">
    <property type="entry name" value="ACT_CM-PDT"/>
    <property type="match status" value="1"/>
</dbReference>
<gene>
    <name evidence="22" type="primary">pheA</name>
    <name evidence="22" type="ORF">VST7929_02231</name>
</gene>
<evidence type="ECO:0000256" key="3">
    <source>
        <dbReference type="ARBA" id="ARBA00004496"/>
    </source>
</evidence>
<evidence type="ECO:0000256" key="5">
    <source>
        <dbReference type="ARBA" id="ARBA00004817"/>
    </source>
</evidence>
<comment type="pathway">
    <text evidence="4">Amino-acid biosynthesis; L-phenylalanine biosynthesis; phenylpyruvate from prephenate: step 1/1.</text>
</comment>
<dbReference type="InterPro" id="IPR010952">
    <property type="entry name" value="CM_P_1"/>
</dbReference>
<dbReference type="PROSITE" id="PS51171">
    <property type="entry name" value="PREPHENATE_DEHYDR_3"/>
    <property type="match status" value="1"/>
</dbReference>
<reference evidence="22" key="1">
    <citation type="submission" date="2021-11" db="EMBL/GenBank/DDBJ databases">
        <authorList>
            <person name="Rodrigo-Torres L."/>
            <person name="Arahal R. D."/>
            <person name="Lucena T."/>
        </authorList>
    </citation>
    <scope>NUCLEOTIDE SEQUENCE</scope>
    <source>
        <strain evidence="22">CECT 7929</strain>
    </source>
</reference>
<organism evidence="22 23">
    <name type="scientific">Vibrio stylophorae</name>
    <dbReference type="NCBI Taxonomy" id="659351"/>
    <lineage>
        <taxon>Bacteria</taxon>
        <taxon>Pseudomonadati</taxon>
        <taxon>Pseudomonadota</taxon>
        <taxon>Gammaproteobacteria</taxon>
        <taxon>Vibrionales</taxon>
        <taxon>Vibrionaceae</taxon>
        <taxon>Vibrio</taxon>
    </lineage>
</organism>
<dbReference type="InterPro" id="IPR018528">
    <property type="entry name" value="Preph_deHydtase_CS"/>
</dbReference>
<comment type="caution">
    <text evidence="22">The sequence shown here is derived from an EMBL/GenBank/DDBJ whole genome shotgun (WGS) entry which is preliminary data.</text>
</comment>
<keyword evidence="23" id="KW-1185">Reference proteome</keyword>
<dbReference type="CDD" id="cd13631">
    <property type="entry name" value="PBP2_Ct-PDT_like"/>
    <property type="match status" value="1"/>
</dbReference>
<evidence type="ECO:0000256" key="13">
    <source>
        <dbReference type="ARBA" id="ARBA00023235"/>
    </source>
</evidence>
<proteinExistence type="predicted"/>
<keyword evidence="10" id="KW-0028">Amino-acid biosynthesis</keyword>
<dbReference type="PANTHER" id="PTHR21022">
    <property type="entry name" value="PREPHENATE DEHYDRATASE P PROTEIN"/>
    <property type="match status" value="1"/>
</dbReference>
<dbReference type="SUPFAM" id="SSF55021">
    <property type="entry name" value="ACT-like"/>
    <property type="match status" value="1"/>
</dbReference>
<evidence type="ECO:0000256" key="15">
    <source>
        <dbReference type="ARBA" id="ARBA00023268"/>
    </source>
</evidence>
<dbReference type="InterPro" id="IPR002701">
    <property type="entry name" value="CM_II_prokaryot"/>
</dbReference>
<comment type="function">
    <text evidence="2">Catalyzes the Claisen rearrangement of chorismate to prephenate and the decarboxylation/dehydration of prephenate to phenylpyruvate.</text>
</comment>
<keyword evidence="15" id="KW-0511">Multifunctional enzyme</keyword>
<keyword evidence="13" id="KW-0413">Isomerase</keyword>
<keyword evidence="11" id="KW-0057">Aromatic amino acid biosynthesis</keyword>
<dbReference type="InterPro" id="IPR036263">
    <property type="entry name" value="Chorismate_II_sf"/>
</dbReference>
<evidence type="ECO:0000256" key="6">
    <source>
        <dbReference type="ARBA" id="ARBA00012404"/>
    </source>
</evidence>
<dbReference type="Pfam" id="PF00800">
    <property type="entry name" value="PDT"/>
    <property type="match status" value="1"/>
</dbReference>
<feature type="domain" description="Prephenate dehydratase" evidence="20">
    <location>
        <begin position="106"/>
        <end position="286"/>
    </location>
</feature>
<evidence type="ECO:0000256" key="12">
    <source>
        <dbReference type="ARBA" id="ARBA00023222"/>
    </source>
</evidence>
<evidence type="ECO:0000256" key="17">
    <source>
        <dbReference type="ARBA" id="ARBA00031520"/>
    </source>
</evidence>